<feature type="active site" description="Charge relay system" evidence="4">
    <location>
        <position position="349"/>
    </location>
</feature>
<keyword evidence="2 4" id="KW-0378">Hydrolase</keyword>
<dbReference type="SMART" id="SM00736">
    <property type="entry name" value="CADG"/>
    <property type="match status" value="1"/>
</dbReference>
<keyword evidence="9" id="KW-1185">Reference proteome</keyword>
<dbReference type="InterPro" id="IPR000209">
    <property type="entry name" value="Peptidase_S8/S53_dom"/>
</dbReference>
<comment type="similarity">
    <text evidence="4">Belongs to the peptidase S8 family.</text>
</comment>
<evidence type="ECO:0000259" key="7">
    <source>
        <dbReference type="PROSITE" id="PS51829"/>
    </source>
</evidence>
<dbReference type="Pfam" id="PF00082">
    <property type="entry name" value="Peptidase_S8"/>
    <property type="match status" value="1"/>
</dbReference>
<dbReference type="SUPFAM" id="SSF52743">
    <property type="entry name" value="Subtilisin-like"/>
    <property type="match status" value="1"/>
</dbReference>
<dbReference type="InterPro" id="IPR013783">
    <property type="entry name" value="Ig-like_fold"/>
</dbReference>
<evidence type="ECO:0000313" key="8">
    <source>
        <dbReference type="EMBL" id="MBB5208923.1"/>
    </source>
</evidence>
<dbReference type="PROSITE" id="PS51892">
    <property type="entry name" value="SUBTILASE"/>
    <property type="match status" value="1"/>
</dbReference>
<dbReference type="EMBL" id="JACHHP010000004">
    <property type="protein sequence ID" value="MBB5208923.1"/>
    <property type="molecule type" value="Genomic_DNA"/>
</dbReference>
<dbReference type="GO" id="GO:0016020">
    <property type="term" value="C:membrane"/>
    <property type="evidence" value="ECO:0007669"/>
    <property type="project" value="InterPro"/>
</dbReference>
<dbReference type="InterPro" id="IPR036852">
    <property type="entry name" value="Peptidase_S8/S53_dom_sf"/>
</dbReference>
<evidence type="ECO:0000256" key="6">
    <source>
        <dbReference type="SAM" id="SignalP"/>
    </source>
</evidence>
<dbReference type="PANTHER" id="PTHR42884:SF14">
    <property type="entry name" value="NEUROENDOCRINE CONVERTASE 1"/>
    <property type="match status" value="1"/>
</dbReference>
<gene>
    <name evidence="8" type="ORF">HNQ52_002473</name>
</gene>
<accession>A0A7W8DA34</accession>
<dbReference type="GO" id="GO:0012505">
    <property type="term" value="C:endomembrane system"/>
    <property type="evidence" value="ECO:0007669"/>
    <property type="project" value="UniProtKB-ARBA"/>
</dbReference>
<dbReference type="GO" id="GO:0016485">
    <property type="term" value="P:protein processing"/>
    <property type="evidence" value="ECO:0007669"/>
    <property type="project" value="TreeGrafter"/>
</dbReference>
<feature type="domain" description="P/Homo B" evidence="7">
    <location>
        <begin position="754"/>
        <end position="910"/>
    </location>
</feature>
<proteinExistence type="inferred from homology"/>
<dbReference type="InterPro" id="IPR002884">
    <property type="entry name" value="P_dom"/>
</dbReference>
<dbReference type="InterPro" id="IPR015919">
    <property type="entry name" value="Cadherin-like_sf"/>
</dbReference>
<dbReference type="InterPro" id="IPR006644">
    <property type="entry name" value="Cadg"/>
</dbReference>
<dbReference type="GO" id="GO:0004252">
    <property type="term" value="F:serine-type endopeptidase activity"/>
    <property type="evidence" value="ECO:0007669"/>
    <property type="project" value="UniProtKB-UniRule"/>
</dbReference>
<feature type="active site" description="Charge relay system" evidence="4">
    <location>
        <position position="538"/>
    </location>
</feature>
<dbReference type="GO" id="GO:0005737">
    <property type="term" value="C:cytoplasm"/>
    <property type="evidence" value="ECO:0007669"/>
    <property type="project" value="UniProtKB-ARBA"/>
</dbReference>
<dbReference type="SUPFAM" id="SSF117074">
    <property type="entry name" value="Hypothetical protein PA1324"/>
    <property type="match status" value="1"/>
</dbReference>
<feature type="chain" id="PRO_5031299651" evidence="6">
    <location>
        <begin position="27"/>
        <end position="1322"/>
    </location>
</feature>
<organism evidence="8 9">
    <name type="scientific">Chiayiivirga flava</name>
    <dbReference type="NCBI Taxonomy" id="659595"/>
    <lineage>
        <taxon>Bacteria</taxon>
        <taxon>Pseudomonadati</taxon>
        <taxon>Pseudomonadota</taxon>
        <taxon>Gammaproteobacteria</taxon>
        <taxon>Lysobacterales</taxon>
        <taxon>Lysobacteraceae</taxon>
        <taxon>Chiayiivirga</taxon>
    </lineage>
</organism>
<name>A0A7W8DA34_9GAMM</name>
<evidence type="ECO:0000256" key="4">
    <source>
        <dbReference type="PROSITE-ProRule" id="PRU01240"/>
    </source>
</evidence>
<evidence type="ECO:0000256" key="1">
    <source>
        <dbReference type="ARBA" id="ARBA00022670"/>
    </source>
</evidence>
<feature type="signal peptide" evidence="6">
    <location>
        <begin position="1"/>
        <end position="26"/>
    </location>
</feature>
<dbReference type="Gene3D" id="2.60.120.260">
    <property type="entry name" value="Galactose-binding domain-like"/>
    <property type="match status" value="2"/>
</dbReference>
<dbReference type="PROSITE" id="PS51829">
    <property type="entry name" value="P_HOMO_B"/>
    <property type="match status" value="2"/>
</dbReference>
<dbReference type="SUPFAM" id="SSF49785">
    <property type="entry name" value="Galactose-binding domain-like"/>
    <property type="match status" value="2"/>
</dbReference>
<evidence type="ECO:0000256" key="3">
    <source>
        <dbReference type="ARBA" id="ARBA00022825"/>
    </source>
</evidence>
<evidence type="ECO:0000313" key="9">
    <source>
        <dbReference type="Proteomes" id="UP000521199"/>
    </source>
</evidence>
<dbReference type="RefSeq" id="WP_183961468.1">
    <property type="nucleotide sequence ID" value="NZ_JACHHP010000004.1"/>
</dbReference>
<keyword evidence="1 4" id="KW-0645">Protease</keyword>
<dbReference type="Gene3D" id="3.40.50.200">
    <property type="entry name" value="Peptidase S8/S53 domain"/>
    <property type="match status" value="1"/>
</dbReference>
<dbReference type="Pfam" id="PF01483">
    <property type="entry name" value="P_proprotein"/>
    <property type="match status" value="2"/>
</dbReference>
<comment type="caution">
    <text evidence="8">The sequence shown here is derived from an EMBL/GenBank/DDBJ whole genome shotgun (WGS) entry which is preliminary data.</text>
</comment>
<dbReference type="InterPro" id="IPR015500">
    <property type="entry name" value="Peptidase_S8_subtilisin-rel"/>
</dbReference>
<dbReference type="Proteomes" id="UP000521199">
    <property type="component" value="Unassembled WGS sequence"/>
</dbReference>
<reference evidence="8 9" key="1">
    <citation type="submission" date="2020-08" db="EMBL/GenBank/DDBJ databases">
        <title>Genomic Encyclopedia of Type Strains, Phase IV (KMG-IV): sequencing the most valuable type-strain genomes for metagenomic binning, comparative biology and taxonomic classification.</title>
        <authorList>
            <person name="Goeker M."/>
        </authorList>
    </citation>
    <scope>NUCLEOTIDE SEQUENCE [LARGE SCALE GENOMIC DNA]</scope>
    <source>
        <strain evidence="8 9">DSM 24163</strain>
    </source>
</reference>
<keyword evidence="3 4" id="KW-0720">Serine protease</keyword>
<feature type="region of interest" description="Disordered" evidence="5">
    <location>
        <begin position="33"/>
        <end position="54"/>
    </location>
</feature>
<sequence length="1322" mass="137124">MKRSGFGGTPLALALAVFLLPIGLSAAPARLAAHAPSQPDKPPSEPAVRGQPTLWQGDHYSVKGVRYDLVRRVDQIVVQLKSDAPAQAVNELTRGAGPLAGFVPERRLRSGLAVFASTSLADSAKQSPARAYDSLAAAMTRLAAEPVVAWSAPVFINTKYASYAIATDELLVRLRPGVSEQDFFADARFAGAQRVASSDAFVARASAGAGEAVLTLAAALQDDPRILWAEPNFFQERKRQFTPDDPLFPDQWHLDNTGQSFGTPGADAHLKEAWDLVPSGASDIVIAIVDDGPDMGHPDLAIFQNPGEIPANGVDDDSNGYIDDTIGWDFTSGGLGDNNPGATTPDDFHATPLAGVAAGRGNNAQGITGAAFGARIFAARIFSDGSATDDANIASALAYSAGRGRNPGDNTWHGADIANSSWGYGAPTSVVEDALQWAADHGRNGLGTANFFSSGNFASSEITYPASLAGTIAGVIAVGASNSQDVRATYSQFGPQLDLVAPSDDIASSGITSTDRQGEDGLNGLPDLDYTNNFGGTSAASALSAGVGALLLGVDPTLNSADVRALLMLNADKVGPVPYNDGFNAEYGFGRINAASAVAAVGNANVRVFVEGAEVQHTGELEFSAVASTLLPITFNVVSTGTEVLNLGALSLAGAPEFAVDEPVGATQLALGESTTFTLGFIGDQAGTYEAELTLQTNDPQAPAFSFPIKVTVTSISIGGSVFEDWNGNGLADPGDPFRHAATVYLDSNANGVRDPSTLHTMNSEPNLGLVFGQDTAQTSHSFEVIGLPQRLDGLTVAIDVDHSWIGDVLVRLVAPNGQSVTLADRPGLGPLNGGQNFSGTVFDDNAAVPLDFAPPPYTGVFTPREPLGALAGIDPNGTWTLEAVDLSPDSDDGALQQWSLTLQTGAEPHMLTDELGGYTFVDLAPDIYRVGVDDQDWLSTAPAPGFHEIDVTGLGNNLGVDFAQLRRRSIYGTVYADVDENGDLGEPDLPLVGENVFVDANANGVPDSPAVTSVESTPALVIPDADHAGVSDEIEIALATTHVLEKASVMVQISHAWVEQLHITLTAPNGKSVKLTSGSAYGENFLGTVFDDDASIGIDETGGSDAPLTGSFRPVEPLSRLRGIDVNGIWKLQVTDYFGDPVGTFESWTLNLETTEEPSGVSDGFGNYRIDAAPGQFDVRMLLPDAVTLTEPPSGSYAVSIGNGTVALNRDFGFGLGTANLAPVATSLPDATLPVGAVADIATAQGFSDPDGDTLTYSADGLPGVLVIDPATGVISGPVSEADLGEHVITVTATDVHGASVALDFTLRVAAAPIFADGFED</sequence>
<dbReference type="SUPFAM" id="SSF49313">
    <property type="entry name" value="Cadherin-like"/>
    <property type="match status" value="1"/>
</dbReference>
<evidence type="ECO:0000256" key="2">
    <source>
        <dbReference type="ARBA" id="ARBA00022801"/>
    </source>
</evidence>
<dbReference type="PRINTS" id="PR00723">
    <property type="entry name" value="SUBTILISIN"/>
</dbReference>
<feature type="active site" description="Charge relay system" evidence="4">
    <location>
        <position position="290"/>
    </location>
</feature>
<dbReference type="Pfam" id="PF05345">
    <property type="entry name" value="He_PIG"/>
    <property type="match status" value="1"/>
</dbReference>
<dbReference type="Gene3D" id="2.60.40.10">
    <property type="entry name" value="Immunoglobulins"/>
    <property type="match status" value="2"/>
</dbReference>
<keyword evidence="6" id="KW-0732">Signal</keyword>
<dbReference type="InterPro" id="IPR008979">
    <property type="entry name" value="Galactose-bd-like_sf"/>
</dbReference>
<evidence type="ECO:0000256" key="5">
    <source>
        <dbReference type="SAM" id="MobiDB-lite"/>
    </source>
</evidence>
<protein>
    <submittedName>
        <fullName evidence="8">Subtilisin-like proprotein convertase family protein</fullName>
    </submittedName>
</protein>
<dbReference type="PANTHER" id="PTHR42884">
    <property type="entry name" value="PROPROTEIN CONVERTASE SUBTILISIN/KEXIN-RELATED"/>
    <property type="match status" value="1"/>
</dbReference>
<dbReference type="GO" id="GO:0005509">
    <property type="term" value="F:calcium ion binding"/>
    <property type="evidence" value="ECO:0007669"/>
    <property type="project" value="InterPro"/>
</dbReference>
<feature type="domain" description="P/Homo B" evidence="7">
    <location>
        <begin position="1005"/>
        <end position="1159"/>
    </location>
</feature>